<accession>A0ACA9N5P7</accession>
<gene>
    <name evidence="1" type="ORF">ACOLOM_LOCUS7288</name>
</gene>
<evidence type="ECO:0000313" key="1">
    <source>
        <dbReference type="EMBL" id="CAG8619664.1"/>
    </source>
</evidence>
<name>A0ACA9N5P7_9GLOM</name>
<reference evidence="1" key="1">
    <citation type="submission" date="2021-06" db="EMBL/GenBank/DDBJ databases">
        <authorList>
            <person name="Kallberg Y."/>
            <person name="Tangrot J."/>
            <person name="Rosling A."/>
        </authorList>
    </citation>
    <scope>NUCLEOTIDE SEQUENCE</scope>
    <source>
        <strain evidence="1">CL356</strain>
    </source>
</reference>
<keyword evidence="2" id="KW-1185">Reference proteome</keyword>
<sequence length="425" mass="47062">MKEPFVAIDIIPTTPVLTLPSNVTAKHPVTGVLRISLSKPVKVKSIFITFLGKCVVNYNNETATPKTWLSKKTGDATNNHSLQIFDSPRTRNSMVIIKQTISLLEGGKKRELTKGDNEYPFSFDLPTDLPPSVTDSHGYVKYKLTAVVLPSSLLGKLAQEKVNYVLQIIRPRLMLNGSKRYSGMLEEKIKYDLEVPKMIVLSTNKTLDGTNTGEIVINARLTVMREIARIKTVSLEVSQTSKYLIISSNKVIERSFTTYTKPALLIDFTAALPSIMQDHYLTLALPFILISELSPDISSPYLEITHNFRITITFVNTSVSPCFLNPPVIVGYVLADKRMNRSASMSEGSVMTRQGIFKELCRRGSEGWVFSNQLQNGRPSSSSQDSSGSFDLVSRVSSLSSLTTLNTSVLSSVFEEKEGYAATEP</sequence>
<organism evidence="1 2">
    <name type="scientific">Acaulospora colombiana</name>
    <dbReference type="NCBI Taxonomy" id="27376"/>
    <lineage>
        <taxon>Eukaryota</taxon>
        <taxon>Fungi</taxon>
        <taxon>Fungi incertae sedis</taxon>
        <taxon>Mucoromycota</taxon>
        <taxon>Glomeromycotina</taxon>
        <taxon>Glomeromycetes</taxon>
        <taxon>Diversisporales</taxon>
        <taxon>Acaulosporaceae</taxon>
        <taxon>Acaulospora</taxon>
    </lineage>
</organism>
<comment type="caution">
    <text evidence="1">The sequence shown here is derived from an EMBL/GenBank/DDBJ whole genome shotgun (WGS) entry which is preliminary data.</text>
</comment>
<evidence type="ECO:0000313" key="2">
    <source>
        <dbReference type="Proteomes" id="UP000789525"/>
    </source>
</evidence>
<protein>
    <submittedName>
        <fullName evidence="1">9783_t:CDS:1</fullName>
    </submittedName>
</protein>
<dbReference type="EMBL" id="CAJVPT010016509">
    <property type="protein sequence ID" value="CAG8619664.1"/>
    <property type="molecule type" value="Genomic_DNA"/>
</dbReference>
<dbReference type="Proteomes" id="UP000789525">
    <property type="component" value="Unassembled WGS sequence"/>
</dbReference>
<proteinExistence type="predicted"/>